<feature type="region of interest" description="Disordered" evidence="1">
    <location>
        <begin position="74"/>
        <end position="130"/>
    </location>
</feature>
<gene>
    <name evidence="2" type="ORF">RRG08_056547</name>
</gene>
<proteinExistence type="predicted"/>
<dbReference type="Proteomes" id="UP001283361">
    <property type="component" value="Unassembled WGS sequence"/>
</dbReference>
<feature type="region of interest" description="Disordered" evidence="1">
    <location>
        <begin position="20"/>
        <end position="41"/>
    </location>
</feature>
<evidence type="ECO:0000256" key="1">
    <source>
        <dbReference type="SAM" id="MobiDB-lite"/>
    </source>
</evidence>
<dbReference type="AlphaFoldDB" id="A0AAE0YEQ3"/>
<name>A0AAE0YEQ3_9GAST</name>
<sequence length="192" mass="22015">MAQVWVICMQRWIGDTRNIHENSRSGAHDEDDANEDHRPDKPNVLVRQYVCVIARACHGVPQLTAELQLGYHEDGTHQHHSKTQQGRHRERRQVRRDNKSRSEYNKGDQRPVGLRGDGPGEADAKAPRQTTGYLVDDHNSYQTYDRFPRTDSGAAIIDQGSCPSSIWQRKGKVSAYKQRMVPEGYDQYVAQY</sequence>
<accession>A0AAE0YEQ3</accession>
<dbReference type="EMBL" id="JAWDGP010006371">
    <property type="protein sequence ID" value="KAK3742189.1"/>
    <property type="molecule type" value="Genomic_DNA"/>
</dbReference>
<keyword evidence="3" id="KW-1185">Reference proteome</keyword>
<evidence type="ECO:0000313" key="3">
    <source>
        <dbReference type="Proteomes" id="UP001283361"/>
    </source>
</evidence>
<comment type="caution">
    <text evidence="2">The sequence shown here is derived from an EMBL/GenBank/DDBJ whole genome shotgun (WGS) entry which is preliminary data.</text>
</comment>
<evidence type="ECO:0000313" key="2">
    <source>
        <dbReference type="EMBL" id="KAK3742189.1"/>
    </source>
</evidence>
<feature type="compositionally biased region" description="Basic residues" evidence="1">
    <location>
        <begin position="78"/>
        <end position="94"/>
    </location>
</feature>
<reference evidence="2" key="1">
    <citation type="journal article" date="2023" name="G3 (Bethesda)">
        <title>A reference genome for the long-term kleptoplast-retaining sea slug Elysia crispata morphotype clarki.</title>
        <authorList>
            <person name="Eastman K.E."/>
            <person name="Pendleton A.L."/>
            <person name="Shaikh M.A."/>
            <person name="Suttiyut T."/>
            <person name="Ogas R."/>
            <person name="Tomko P."/>
            <person name="Gavelis G."/>
            <person name="Widhalm J.R."/>
            <person name="Wisecaver J.H."/>
        </authorList>
    </citation>
    <scope>NUCLEOTIDE SEQUENCE</scope>
    <source>
        <strain evidence="2">ECLA1</strain>
    </source>
</reference>
<organism evidence="2 3">
    <name type="scientific">Elysia crispata</name>
    <name type="common">lettuce slug</name>
    <dbReference type="NCBI Taxonomy" id="231223"/>
    <lineage>
        <taxon>Eukaryota</taxon>
        <taxon>Metazoa</taxon>
        <taxon>Spiralia</taxon>
        <taxon>Lophotrochozoa</taxon>
        <taxon>Mollusca</taxon>
        <taxon>Gastropoda</taxon>
        <taxon>Heterobranchia</taxon>
        <taxon>Euthyneura</taxon>
        <taxon>Panpulmonata</taxon>
        <taxon>Sacoglossa</taxon>
        <taxon>Placobranchoidea</taxon>
        <taxon>Plakobranchidae</taxon>
        <taxon>Elysia</taxon>
    </lineage>
</organism>
<protein>
    <submittedName>
        <fullName evidence="2">Uncharacterized protein</fullName>
    </submittedName>
</protein>
<feature type="compositionally biased region" description="Basic and acidic residues" evidence="1">
    <location>
        <begin position="95"/>
        <end position="109"/>
    </location>
</feature>